<evidence type="ECO:0000259" key="3">
    <source>
        <dbReference type="Pfam" id="PF07859"/>
    </source>
</evidence>
<keyword evidence="2" id="KW-0812">Transmembrane</keyword>
<feature type="transmembrane region" description="Helical" evidence="2">
    <location>
        <begin position="53"/>
        <end position="77"/>
    </location>
</feature>
<proteinExistence type="predicted"/>
<dbReference type="SUPFAM" id="SSF53474">
    <property type="entry name" value="alpha/beta-Hydrolases"/>
    <property type="match status" value="1"/>
</dbReference>
<feature type="compositionally biased region" description="Basic residues" evidence="1">
    <location>
        <begin position="683"/>
        <end position="692"/>
    </location>
</feature>
<dbReference type="Pfam" id="PF07859">
    <property type="entry name" value="Abhydrolase_3"/>
    <property type="match status" value="2"/>
</dbReference>
<dbReference type="InterPro" id="IPR013094">
    <property type="entry name" value="AB_hydrolase_3"/>
</dbReference>
<feature type="domain" description="Alpha/beta hydrolase fold-3" evidence="3">
    <location>
        <begin position="418"/>
        <end position="495"/>
    </location>
</feature>
<feature type="domain" description="Alpha/beta hydrolase fold-3" evidence="3">
    <location>
        <begin position="214"/>
        <end position="343"/>
    </location>
</feature>
<protein>
    <recommendedName>
        <fullName evidence="3">Alpha/beta hydrolase fold-3 domain-containing protein</fullName>
    </recommendedName>
</protein>
<keyword evidence="2" id="KW-0472">Membrane</keyword>
<evidence type="ECO:0000256" key="1">
    <source>
        <dbReference type="SAM" id="MobiDB-lite"/>
    </source>
</evidence>
<reference evidence="4 5" key="1">
    <citation type="submission" date="2023-04" db="EMBL/GenBank/DDBJ databases">
        <title>Genome of Basidiobolus ranarum AG-B5.</title>
        <authorList>
            <person name="Stajich J.E."/>
            <person name="Carter-House D."/>
            <person name="Gryganskyi A."/>
        </authorList>
    </citation>
    <scope>NUCLEOTIDE SEQUENCE [LARGE SCALE GENOMIC DNA]</scope>
    <source>
        <strain evidence="4 5">AG-B5</strain>
    </source>
</reference>
<dbReference type="PANTHER" id="PTHR23025">
    <property type="entry name" value="TRIACYLGLYCEROL LIPASE"/>
    <property type="match status" value="1"/>
</dbReference>
<keyword evidence="2" id="KW-1133">Transmembrane helix</keyword>
<gene>
    <name evidence="4" type="ORF">K7432_003726</name>
</gene>
<accession>A0ABR2WZF5</accession>
<keyword evidence="5" id="KW-1185">Reference proteome</keyword>
<dbReference type="Proteomes" id="UP001479436">
    <property type="component" value="Unassembled WGS sequence"/>
</dbReference>
<name>A0ABR2WZF5_9FUNG</name>
<evidence type="ECO:0000313" key="4">
    <source>
        <dbReference type="EMBL" id="KAK9766866.1"/>
    </source>
</evidence>
<organism evidence="4 5">
    <name type="scientific">Basidiobolus ranarum</name>
    <dbReference type="NCBI Taxonomy" id="34480"/>
    <lineage>
        <taxon>Eukaryota</taxon>
        <taxon>Fungi</taxon>
        <taxon>Fungi incertae sedis</taxon>
        <taxon>Zoopagomycota</taxon>
        <taxon>Entomophthoromycotina</taxon>
        <taxon>Basidiobolomycetes</taxon>
        <taxon>Basidiobolales</taxon>
        <taxon>Basidiobolaceae</taxon>
        <taxon>Basidiobolus</taxon>
    </lineage>
</organism>
<dbReference type="EMBL" id="JASJQH010000117">
    <property type="protein sequence ID" value="KAK9766866.1"/>
    <property type="molecule type" value="Genomic_DNA"/>
</dbReference>
<comment type="caution">
    <text evidence="4">The sequence shown here is derived from an EMBL/GenBank/DDBJ whole genome shotgun (WGS) entry which is preliminary data.</text>
</comment>
<evidence type="ECO:0000256" key="2">
    <source>
        <dbReference type="SAM" id="Phobius"/>
    </source>
</evidence>
<feature type="transmembrane region" description="Helical" evidence="2">
    <location>
        <begin position="113"/>
        <end position="130"/>
    </location>
</feature>
<feature type="region of interest" description="Disordered" evidence="1">
    <location>
        <begin position="679"/>
        <end position="704"/>
    </location>
</feature>
<dbReference type="Gene3D" id="3.40.50.1820">
    <property type="entry name" value="alpha/beta hydrolase"/>
    <property type="match status" value="2"/>
</dbReference>
<feature type="compositionally biased region" description="Polar residues" evidence="1">
    <location>
        <begin position="528"/>
        <end position="564"/>
    </location>
</feature>
<evidence type="ECO:0000313" key="5">
    <source>
        <dbReference type="Proteomes" id="UP001479436"/>
    </source>
</evidence>
<dbReference type="PANTHER" id="PTHR23025:SF3">
    <property type="entry name" value="HORMONE-SENSITIVE LIPASE"/>
    <property type="match status" value="1"/>
</dbReference>
<feature type="region of interest" description="Disordered" evidence="1">
    <location>
        <begin position="506"/>
        <end position="564"/>
    </location>
</feature>
<dbReference type="InterPro" id="IPR029058">
    <property type="entry name" value="AB_hydrolase_fold"/>
</dbReference>
<sequence length="752" mass="85357">MIDHLLGKPSNNLQRIQVILVAAAAIFTLRKYGQNGPRFLSGINRQLGRFSPWQIVLGSLTCFYVVKNAFLLLGLNAPEPLARLYNRNYYRATWILTGLDAGFYTAMHIRPKWLMNILSIIFSLFYLVFAERADQKVRKIRSQPTVEYMRMSWEKSKHPLLRLASRLTRPQLSIEKRILIPRPGKYACGPNPIRAHIYYTGEKDSYQFCSKIILNFPGGGFVTMSPECHEDYLTQMALETGAPIISIDYGKAPEFPYPYAIEECFDAYRTIVESNGECLGMLGWTDQNGEKRDRISVAMMGDSAGGNIAASVVLKALERKPAVPLPDGIILIYGCLDFNISSWMSNTQMDLIRAQSAKSLPSLMEAKNHLSHRSPLAVGPDLDRKWSTHRHRAIQERIKVPYKLSSNSGTRLSMTSRMSFFNDRIITPDLMRAMAILYVGPNQTPDFPHDYLLSPIVAPEELLAQFPKVYLICGEKDPFVDDSVIFAGRIREAKRKLWREARRQRDLDEAQTNNEGGFTFKPDRHSNSDLTTFSSKFSMTPAEPSTSNHTNGDTPNIESTSSSPFTAEYFRQSSNPTLRKIGSHVNTKFLNEPSFSEEKVVELKILQGISHAFLQMLPLFPEAKGVVSGLSEWVQEIFCQQAHCGECELRDLDIDYAETETSSEDGYPEVEDGLVMKNGQNRKQNHPTHHRSLSTPDNGHRKGHYIKERDLWNKKNVIKTAELMSRRRNELSEDLIDNPVVVIASDWEQNDS</sequence>